<keyword evidence="2 9" id="KW-0963">Cytoplasm</keyword>
<keyword evidence="4 9" id="KW-0902">Two-component regulatory system</keyword>
<protein>
    <recommendedName>
        <fullName evidence="9">Transcriptional regulatory protein</fullName>
    </recommendedName>
</protein>
<dbReference type="Gene3D" id="3.40.50.2300">
    <property type="match status" value="1"/>
</dbReference>
<dbReference type="PANTHER" id="PTHR45526:SF1">
    <property type="entry name" value="TRANSCRIPTIONAL REGULATORY PROTEIN DCUR-RELATED"/>
    <property type="match status" value="1"/>
</dbReference>
<keyword evidence="8 9" id="KW-0804">Transcription</keyword>
<proteinExistence type="predicted"/>
<dbReference type="InterPro" id="IPR051271">
    <property type="entry name" value="2C-system_Tx_regulators"/>
</dbReference>
<evidence type="ECO:0000256" key="8">
    <source>
        <dbReference type="ARBA" id="ARBA00023163"/>
    </source>
</evidence>
<dbReference type="PROSITE" id="PS50110">
    <property type="entry name" value="RESPONSE_REGULATORY"/>
    <property type="match status" value="1"/>
</dbReference>
<evidence type="ECO:0000313" key="13">
    <source>
        <dbReference type="Proteomes" id="UP000198873"/>
    </source>
</evidence>
<dbReference type="CDD" id="cd19925">
    <property type="entry name" value="REC_citrate_TCS"/>
    <property type="match status" value="1"/>
</dbReference>
<evidence type="ECO:0000256" key="1">
    <source>
        <dbReference type="ARBA" id="ARBA00004496"/>
    </source>
</evidence>
<dbReference type="InterPro" id="IPR001789">
    <property type="entry name" value="Sig_transdc_resp-reg_receiver"/>
</dbReference>
<evidence type="ECO:0000256" key="2">
    <source>
        <dbReference type="ARBA" id="ARBA00022490"/>
    </source>
</evidence>
<evidence type="ECO:0000256" key="6">
    <source>
        <dbReference type="ARBA" id="ARBA00023125"/>
    </source>
</evidence>
<dbReference type="GO" id="GO:0003677">
    <property type="term" value="F:DNA binding"/>
    <property type="evidence" value="ECO:0007669"/>
    <property type="project" value="UniProtKB-KW"/>
</dbReference>
<evidence type="ECO:0000313" key="12">
    <source>
        <dbReference type="EMBL" id="SFS63544.1"/>
    </source>
</evidence>
<dbReference type="InterPro" id="IPR011006">
    <property type="entry name" value="CheY-like_superfamily"/>
</dbReference>
<keyword evidence="13" id="KW-1185">Reference proteome</keyword>
<dbReference type="SMART" id="SM00448">
    <property type="entry name" value="REC"/>
    <property type="match status" value="1"/>
</dbReference>
<accession>A0A1I6RFW2</accession>
<dbReference type="Pfam" id="PF00072">
    <property type="entry name" value="Response_reg"/>
    <property type="match status" value="1"/>
</dbReference>
<dbReference type="EMBL" id="FPAB01000003">
    <property type="protein sequence ID" value="SFS63544.1"/>
    <property type="molecule type" value="Genomic_DNA"/>
</dbReference>
<dbReference type="PIRSF" id="PIRSF006171">
    <property type="entry name" value="RR_citrat_malat"/>
    <property type="match status" value="1"/>
</dbReference>
<evidence type="ECO:0000256" key="4">
    <source>
        <dbReference type="ARBA" id="ARBA00023012"/>
    </source>
</evidence>
<dbReference type="GO" id="GO:0005737">
    <property type="term" value="C:cytoplasm"/>
    <property type="evidence" value="ECO:0007669"/>
    <property type="project" value="UniProtKB-SubCell"/>
</dbReference>
<keyword evidence="7 9" id="KW-0010">Activator</keyword>
<organism evidence="12 13">
    <name type="scientific">Streptomyces harbinensis</name>
    <dbReference type="NCBI Taxonomy" id="1176198"/>
    <lineage>
        <taxon>Bacteria</taxon>
        <taxon>Bacillati</taxon>
        <taxon>Actinomycetota</taxon>
        <taxon>Actinomycetes</taxon>
        <taxon>Kitasatosporales</taxon>
        <taxon>Streptomycetaceae</taxon>
        <taxon>Streptomyces</taxon>
    </lineage>
</organism>
<keyword evidence="3 10" id="KW-0597">Phosphoprotein</keyword>
<dbReference type="STRING" id="1176198.SAMN05444716_10348"/>
<feature type="modified residue" description="4-aspartylphosphate" evidence="10">
    <location>
        <position position="54"/>
    </location>
</feature>
<dbReference type="AlphaFoldDB" id="A0A1I6RFW2"/>
<name>A0A1I6RFW2_9ACTN</name>
<comment type="subcellular location">
    <subcellularLocation>
        <location evidence="1 9">Cytoplasm</location>
    </subcellularLocation>
</comment>
<reference evidence="13" key="1">
    <citation type="submission" date="2016-10" db="EMBL/GenBank/DDBJ databases">
        <authorList>
            <person name="Varghese N."/>
            <person name="Submissions S."/>
        </authorList>
    </citation>
    <scope>NUCLEOTIDE SEQUENCE [LARGE SCALE GENOMIC DNA]</scope>
    <source>
        <strain evidence="13">CGMCC 4.7047</strain>
    </source>
</reference>
<evidence type="ECO:0000256" key="5">
    <source>
        <dbReference type="ARBA" id="ARBA00023015"/>
    </source>
</evidence>
<sequence length="227" mass="24759">MIEVLVVDDDFMVARLHSKLVERVPGFTVVGEARTGAEALAAVAELRPDLVLLDIYLPDMSGLDVLRELRADEGSDVDVLVITAAREAETVRGALRGGAVHYIIKPFDPPVLAERLRDYARRSRELAAIAVPGQDDVDRVFGGAARRTPPRLPKGLSEQTAELIRATLAALGAAEDLSAAECAARSGLSRVSARRYLEYFVSTRQVGVRLRYGATGRPERRYHWAVG</sequence>
<keyword evidence="5 9" id="KW-0805">Transcription regulation</keyword>
<dbReference type="SUPFAM" id="SSF52172">
    <property type="entry name" value="CheY-like"/>
    <property type="match status" value="1"/>
</dbReference>
<dbReference type="PANTHER" id="PTHR45526">
    <property type="entry name" value="TRANSCRIPTIONAL REGULATORY PROTEIN DPIA"/>
    <property type="match status" value="1"/>
</dbReference>
<dbReference type="RefSeq" id="WP_019436193.1">
    <property type="nucleotide sequence ID" value="NZ_CP054938.1"/>
</dbReference>
<evidence type="ECO:0000256" key="9">
    <source>
        <dbReference type="PIRNR" id="PIRNR006171"/>
    </source>
</evidence>
<feature type="domain" description="Response regulatory" evidence="11">
    <location>
        <begin position="3"/>
        <end position="120"/>
    </location>
</feature>
<evidence type="ECO:0000256" key="3">
    <source>
        <dbReference type="ARBA" id="ARBA00022553"/>
    </source>
</evidence>
<dbReference type="GO" id="GO:0000156">
    <property type="term" value="F:phosphorelay response regulator activity"/>
    <property type="evidence" value="ECO:0007669"/>
    <property type="project" value="TreeGrafter"/>
</dbReference>
<gene>
    <name evidence="12" type="ORF">SAMN05444716_10348</name>
</gene>
<dbReference type="Proteomes" id="UP000198873">
    <property type="component" value="Unassembled WGS sequence"/>
</dbReference>
<evidence type="ECO:0000256" key="10">
    <source>
        <dbReference type="PROSITE-ProRule" id="PRU00169"/>
    </source>
</evidence>
<evidence type="ECO:0000259" key="11">
    <source>
        <dbReference type="PROSITE" id="PS50110"/>
    </source>
</evidence>
<keyword evidence="6 9" id="KW-0238">DNA-binding</keyword>
<dbReference type="GO" id="GO:0003700">
    <property type="term" value="F:DNA-binding transcription factor activity"/>
    <property type="evidence" value="ECO:0007669"/>
    <property type="project" value="InterPro"/>
</dbReference>
<dbReference type="InterPro" id="IPR024187">
    <property type="entry name" value="Sig_transdc_resp-reg_cit/mal"/>
</dbReference>
<evidence type="ECO:0000256" key="7">
    <source>
        <dbReference type="ARBA" id="ARBA00023159"/>
    </source>
</evidence>